<geneLocation type="plasmid" evidence="2">
    <name>pLMV7</name>
</geneLocation>
<feature type="region of interest" description="Disordered" evidence="1">
    <location>
        <begin position="75"/>
        <end position="101"/>
    </location>
</feature>
<organism evidence="2">
    <name type="scientific">Micrococcus sp. V7</name>
    <dbReference type="NCBI Taxonomy" id="404582"/>
    <lineage>
        <taxon>Bacteria</taxon>
        <taxon>Bacillati</taxon>
        <taxon>Actinomycetota</taxon>
        <taxon>Actinomycetes</taxon>
        <taxon>Micrococcales</taxon>
        <taxon>Micrococcaceae</taxon>
        <taxon>Micrococcus</taxon>
    </lineage>
</organism>
<accession>U5NW07</accession>
<keyword evidence="2" id="KW-0614">Plasmid</keyword>
<dbReference type="EMBL" id="KF577591">
    <property type="protein sequence ID" value="AGY35512.1"/>
    <property type="molecule type" value="Genomic_DNA"/>
</dbReference>
<evidence type="ECO:0000313" key="2">
    <source>
        <dbReference type="EMBL" id="AGY35512.1"/>
    </source>
</evidence>
<proteinExistence type="predicted"/>
<gene>
    <name evidence="2" type="ORF">LMV7_p00910</name>
</gene>
<reference evidence="2" key="1">
    <citation type="journal article" date="2013" name="Genome Announc.">
        <title>First complete sequence of a giant linear plasmid from a micrococcus strain isolated from an extremely high-altitude lake.</title>
        <authorList>
            <person name="Dib J.R."/>
            <person name="Schuldes J."/>
            <person name="Thurmer A."/>
            <person name="Farias M.E."/>
            <person name="Daniel R."/>
            <person name="Meinhardt F."/>
        </authorList>
    </citation>
    <scope>NUCLEOTIDE SEQUENCE</scope>
    <source>
        <strain evidence="2">V7</strain>
        <plasmid evidence="2">pLMV7</plasmid>
    </source>
</reference>
<name>U5NW07_9MICC</name>
<sequence>MTQTHETAAERIATTLLEDEPTQAHLMLTKLITTAAYLTAKAEWSMEDNSTTTEAIRSDFGTLIPDDQLIGIVGESGFHLPPEDVEPRLRPYLPTPDPEED</sequence>
<protein>
    <submittedName>
        <fullName evidence="2">Uncharacterized protein</fullName>
    </submittedName>
</protein>
<dbReference type="RefSeq" id="WP_023190167.1">
    <property type="nucleotide sequence ID" value="NC_022599.1"/>
</dbReference>
<evidence type="ECO:0000256" key="1">
    <source>
        <dbReference type="SAM" id="MobiDB-lite"/>
    </source>
</evidence>
<dbReference type="AlphaFoldDB" id="U5NW07"/>